<feature type="chain" id="PRO_5008581499" evidence="1">
    <location>
        <begin position="32"/>
        <end position="115"/>
    </location>
</feature>
<feature type="signal peptide" evidence="1">
    <location>
        <begin position="1"/>
        <end position="31"/>
    </location>
</feature>
<dbReference type="AlphaFoldDB" id="A0A1B6DMZ4"/>
<protein>
    <submittedName>
        <fullName evidence="2">Uncharacterized protein</fullName>
    </submittedName>
</protein>
<organism evidence="2">
    <name type="scientific">Clastoptera arizonana</name>
    <name type="common">Arizona spittle bug</name>
    <dbReference type="NCBI Taxonomy" id="38151"/>
    <lineage>
        <taxon>Eukaryota</taxon>
        <taxon>Metazoa</taxon>
        <taxon>Ecdysozoa</taxon>
        <taxon>Arthropoda</taxon>
        <taxon>Hexapoda</taxon>
        <taxon>Insecta</taxon>
        <taxon>Pterygota</taxon>
        <taxon>Neoptera</taxon>
        <taxon>Paraneoptera</taxon>
        <taxon>Hemiptera</taxon>
        <taxon>Auchenorrhyncha</taxon>
        <taxon>Cercopoidea</taxon>
        <taxon>Clastopteridae</taxon>
        <taxon>Clastoptera</taxon>
    </lineage>
</organism>
<name>A0A1B6DMZ4_9HEMI</name>
<proteinExistence type="predicted"/>
<accession>A0A1B6DMZ4</accession>
<evidence type="ECO:0000256" key="1">
    <source>
        <dbReference type="SAM" id="SignalP"/>
    </source>
</evidence>
<sequence>FVLRRHIKMKFKGVFFCFSLLLLCQFNILQASESEQEKIMNNQQDQEIFSADEYNKELNPNKEVLQGAESYYYYRYPHYPFRYYPIYYGYSSWGRPSYPYYYHRYGYPTFYHGKK</sequence>
<dbReference type="EMBL" id="GEDC01010260">
    <property type="protein sequence ID" value="JAS27038.1"/>
    <property type="molecule type" value="Transcribed_RNA"/>
</dbReference>
<gene>
    <name evidence="2" type="ORF">g.5101</name>
</gene>
<keyword evidence="1" id="KW-0732">Signal</keyword>
<evidence type="ECO:0000313" key="2">
    <source>
        <dbReference type="EMBL" id="JAS27038.1"/>
    </source>
</evidence>
<feature type="non-terminal residue" evidence="2">
    <location>
        <position position="1"/>
    </location>
</feature>
<reference evidence="2" key="1">
    <citation type="submission" date="2015-12" db="EMBL/GenBank/DDBJ databases">
        <title>De novo transcriptome assembly of four potential Pierce s Disease insect vectors from Arizona vineyards.</title>
        <authorList>
            <person name="Tassone E.E."/>
        </authorList>
    </citation>
    <scope>NUCLEOTIDE SEQUENCE</scope>
</reference>